<dbReference type="EMBL" id="MCFA01000004">
    <property type="protein sequence ID" value="ORY19019.1"/>
    <property type="molecule type" value="Genomic_DNA"/>
</dbReference>
<dbReference type="Gene3D" id="1.20.58.340">
    <property type="entry name" value="Magnesium transport protein CorA, transmembrane region"/>
    <property type="match status" value="1"/>
</dbReference>
<feature type="transmembrane region" description="Helical" evidence="1">
    <location>
        <begin position="216"/>
        <end position="238"/>
    </location>
</feature>
<evidence type="ECO:0000313" key="3">
    <source>
        <dbReference type="Proteomes" id="UP000193144"/>
    </source>
</evidence>
<reference evidence="2 3" key="1">
    <citation type="submission" date="2016-07" db="EMBL/GenBank/DDBJ databases">
        <title>Pervasive Adenine N6-methylation of Active Genes in Fungi.</title>
        <authorList>
            <consortium name="DOE Joint Genome Institute"/>
            <person name="Mondo S.J."/>
            <person name="Dannebaum R.O."/>
            <person name="Kuo R.C."/>
            <person name="Labutti K."/>
            <person name="Haridas S."/>
            <person name="Kuo A."/>
            <person name="Salamov A."/>
            <person name="Ahrendt S.R."/>
            <person name="Lipzen A."/>
            <person name="Sullivan W."/>
            <person name="Andreopoulos W.B."/>
            <person name="Clum A."/>
            <person name="Lindquist E."/>
            <person name="Daum C."/>
            <person name="Ramamoorthy G.K."/>
            <person name="Gryganskyi A."/>
            <person name="Culley D."/>
            <person name="Magnuson J.K."/>
            <person name="James T.Y."/>
            <person name="O'Malley M.A."/>
            <person name="Stajich J.E."/>
            <person name="Spatafora J.W."/>
            <person name="Visel A."/>
            <person name="Grigoriev I.V."/>
        </authorList>
    </citation>
    <scope>NUCLEOTIDE SEQUENCE [LARGE SCALE GENOMIC DNA]</scope>
    <source>
        <strain evidence="2 3">CBS 115471</strain>
    </source>
</reference>
<keyword evidence="1" id="KW-0812">Transmembrane</keyword>
<keyword evidence="1" id="KW-0472">Membrane</keyword>
<accession>A0A1Y2A923</accession>
<comment type="caution">
    <text evidence="2">The sequence shown here is derived from an EMBL/GenBank/DDBJ whole genome shotgun (WGS) entry which is preliminary data.</text>
</comment>
<dbReference type="Proteomes" id="UP000193144">
    <property type="component" value="Unassembled WGS sequence"/>
</dbReference>
<name>A0A1Y2A923_9PLEO</name>
<keyword evidence="3" id="KW-1185">Reference proteome</keyword>
<dbReference type="AlphaFoldDB" id="A0A1Y2A923"/>
<protein>
    <submittedName>
        <fullName evidence="2">Uncharacterized protein</fullName>
    </submittedName>
</protein>
<gene>
    <name evidence="2" type="ORF">BCR34DRAFT_582580</name>
</gene>
<sequence>MVIKAAQKFQIGNYGLAFSYDFATKTTADILHGTGITYNGRDYGLWHMNAAAEIFDHIRAAESLWAHPLLAPLTIFQHHVMRMDYFCTIKLPEQLMDIQVRLGTTTAGRLQGLRAKNIVTEPKHRAKTNLSQLTVAMSNFMHEAIFLCRLSNWQCSSLKQLAECSAEGISSSNIEQKEKGQADMNVLYSVISQVGNRLNAKIAAASSRDSAAMKTLAFLTTLFLPGTFVATVFSTGMFNWRRSDDGTGDRKVVSELFWVYWALAVPLTIVVGVGWRAMVELGEEAVGSRGIRRDSVG</sequence>
<feature type="transmembrane region" description="Helical" evidence="1">
    <location>
        <begin position="258"/>
        <end position="279"/>
    </location>
</feature>
<proteinExistence type="predicted"/>
<evidence type="ECO:0000256" key="1">
    <source>
        <dbReference type="SAM" id="Phobius"/>
    </source>
</evidence>
<evidence type="ECO:0000313" key="2">
    <source>
        <dbReference type="EMBL" id="ORY19019.1"/>
    </source>
</evidence>
<dbReference type="OrthoDB" id="1046782at2759"/>
<organism evidence="2 3">
    <name type="scientific">Clohesyomyces aquaticus</name>
    <dbReference type="NCBI Taxonomy" id="1231657"/>
    <lineage>
        <taxon>Eukaryota</taxon>
        <taxon>Fungi</taxon>
        <taxon>Dikarya</taxon>
        <taxon>Ascomycota</taxon>
        <taxon>Pezizomycotina</taxon>
        <taxon>Dothideomycetes</taxon>
        <taxon>Pleosporomycetidae</taxon>
        <taxon>Pleosporales</taxon>
        <taxon>Lindgomycetaceae</taxon>
        <taxon>Clohesyomyces</taxon>
    </lineage>
</organism>
<keyword evidence="1" id="KW-1133">Transmembrane helix</keyword>
<dbReference type="STRING" id="1231657.A0A1Y2A923"/>